<reference evidence="9 10" key="1">
    <citation type="journal article" date="2023" name="G3 (Bethesda)">
        <title>A chromosome-length genome assembly and annotation of blackberry (Rubus argutus, cv. 'Hillquist').</title>
        <authorList>
            <person name="Bruna T."/>
            <person name="Aryal R."/>
            <person name="Dudchenko O."/>
            <person name="Sargent D.J."/>
            <person name="Mead D."/>
            <person name="Buti M."/>
            <person name="Cavallini A."/>
            <person name="Hytonen T."/>
            <person name="Andres J."/>
            <person name="Pham M."/>
            <person name="Weisz D."/>
            <person name="Mascagni F."/>
            <person name="Usai G."/>
            <person name="Natali L."/>
            <person name="Bassil N."/>
            <person name="Fernandez G.E."/>
            <person name="Lomsadze A."/>
            <person name="Armour M."/>
            <person name="Olukolu B."/>
            <person name="Poorten T."/>
            <person name="Britton C."/>
            <person name="Davik J."/>
            <person name="Ashrafi H."/>
            <person name="Aiden E.L."/>
            <person name="Borodovsky M."/>
            <person name="Worthington M."/>
        </authorList>
    </citation>
    <scope>NUCLEOTIDE SEQUENCE [LARGE SCALE GENOMIC DNA]</scope>
    <source>
        <strain evidence="9">PI 553951</strain>
    </source>
</reference>
<evidence type="ECO:0000256" key="3">
    <source>
        <dbReference type="ARBA" id="ARBA00022723"/>
    </source>
</evidence>
<dbReference type="EMBL" id="JBEDUW010000007">
    <property type="protein sequence ID" value="KAK9911089.1"/>
    <property type="molecule type" value="Genomic_DNA"/>
</dbReference>
<evidence type="ECO:0000256" key="7">
    <source>
        <dbReference type="SAM" id="MobiDB-lite"/>
    </source>
</evidence>
<feature type="region of interest" description="Disordered" evidence="7">
    <location>
        <begin position="1"/>
        <end position="28"/>
    </location>
</feature>
<evidence type="ECO:0000256" key="5">
    <source>
        <dbReference type="ARBA" id="ARBA00023163"/>
    </source>
</evidence>
<accession>A0AAW1VWB1</accession>
<dbReference type="PANTHER" id="PTHR12549:SF11">
    <property type="entry name" value="LYSINE-SPECIFIC DEMETHYLASE JMJ25"/>
    <property type="match status" value="1"/>
</dbReference>
<dbReference type="GO" id="GO:0006357">
    <property type="term" value="P:regulation of transcription by RNA polymerase II"/>
    <property type="evidence" value="ECO:0007669"/>
    <property type="project" value="TreeGrafter"/>
</dbReference>
<dbReference type="GO" id="GO:0046872">
    <property type="term" value="F:metal ion binding"/>
    <property type="evidence" value="ECO:0007669"/>
    <property type="project" value="UniProtKB-KW"/>
</dbReference>
<dbReference type="Proteomes" id="UP001457282">
    <property type="component" value="Unassembled WGS sequence"/>
</dbReference>
<proteinExistence type="inferred from homology"/>
<keyword evidence="6" id="KW-0539">Nucleus</keyword>
<comment type="caution">
    <text evidence="9">The sequence shown here is derived from an EMBL/GenBank/DDBJ whole genome shotgun (WGS) entry which is preliminary data.</text>
</comment>
<keyword evidence="4" id="KW-0805">Transcription regulation</keyword>
<keyword evidence="10" id="KW-1185">Reference proteome</keyword>
<dbReference type="PANTHER" id="PTHR12549">
    <property type="entry name" value="JMJC DOMAIN-CONTAINING HISTONE DEMETHYLATION PROTEIN"/>
    <property type="match status" value="1"/>
</dbReference>
<dbReference type="GO" id="GO:0000118">
    <property type="term" value="C:histone deacetylase complex"/>
    <property type="evidence" value="ECO:0007669"/>
    <property type="project" value="TreeGrafter"/>
</dbReference>
<evidence type="ECO:0000256" key="2">
    <source>
        <dbReference type="ARBA" id="ARBA00006801"/>
    </source>
</evidence>
<dbReference type="GO" id="GO:0003712">
    <property type="term" value="F:transcription coregulator activity"/>
    <property type="evidence" value="ECO:0007669"/>
    <property type="project" value="TreeGrafter"/>
</dbReference>
<dbReference type="InterPro" id="IPR045109">
    <property type="entry name" value="LSDs-like"/>
</dbReference>
<dbReference type="Pfam" id="PF10497">
    <property type="entry name" value="zf-4CXXC_R1"/>
    <property type="match status" value="1"/>
</dbReference>
<dbReference type="InterPro" id="IPR018866">
    <property type="entry name" value="Znf-4CXXC_R1"/>
</dbReference>
<dbReference type="GO" id="GO:0031490">
    <property type="term" value="F:chromatin DNA binding"/>
    <property type="evidence" value="ECO:0007669"/>
    <property type="project" value="TreeGrafter"/>
</dbReference>
<evidence type="ECO:0000313" key="9">
    <source>
        <dbReference type="EMBL" id="KAK9911089.1"/>
    </source>
</evidence>
<dbReference type="GO" id="GO:0032454">
    <property type="term" value="F:histone H3K9 demethylase activity"/>
    <property type="evidence" value="ECO:0007669"/>
    <property type="project" value="InterPro"/>
</dbReference>
<feature type="compositionally biased region" description="Basic and acidic residues" evidence="7">
    <location>
        <begin position="10"/>
        <end position="21"/>
    </location>
</feature>
<evidence type="ECO:0000259" key="8">
    <source>
        <dbReference type="Pfam" id="PF10497"/>
    </source>
</evidence>
<evidence type="ECO:0000256" key="6">
    <source>
        <dbReference type="ARBA" id="ARBA00023242"/>
    </source>
</evidence>
<comment type="subcellular location">
    <subcellularLocation>
        <location evidence="1">Nucleus</location>
    </subcellularLocation>
</comment>
<protein>
    <recommendedName>
        <fullName evidence="8">Zinc-finger domain-containing protein</fullName>
    </recommendedName>
</protein>
<dbReference type="GO" id="GO:0000785">
    <property type="term" value="C:chromatin"/>
    <property type="evidence" value="ECO:0007669"/>
    <property type="project" value="TreeGrafter"/>
</dbReference>
<feature type="domain" description="Zinc-finger" evidence="8">
    <location>
        <begin position="38"/>
        <end position="104"/>
    </location>
</feature>
<evidence type="ECO:0000313" key="10">
    <source>
        <dbReference type="Proteomes" id="UP001457282"/>
    </source>
</evidence>
<name>A0AAW1VWB1_RUBAR</name>
<evidence type="ECO:0000256" key="1">
    <source>
        <dbReference type="ARBA" id="ARBA00004123"/>
    </source>
</evidence>
<evidence type="ECO:0000256" key="4">
    <source>
        <dbReference type="ARBA" id="ARBA00023015"/>
    </source>
</evidence>
<dbReference type="AlphaFoldDB" id="A0AAW1VWB1"/>
<comment type="similarity">
    <text evidence="2">Belongs to the JARID1 histone demethylase family.</text>
</comment>
<gene>
    <name evidence="9" type="ORF">M0R45_035012</name>
</gene>
<keyword evidence="5" id="KW-0804">Transcription</keyword>
<keyword evidence="3" id="KW-0479">Metal-binding</keyword>
<sequence length="153" mass="17707">MGRGRKRPRKSPETSVRKNGEEGFLGNQNKGRRIVESSNWHQCQRNDRRIWGKGRKVVRCSMCKHKQYCIACIQKWYPQTSEDAITEACPVCLGNCNCKACLRLDLPVKNLTKRMNLHISKDEEIEHSKYLLHALLPFLKRLNDDQLRNGDGG</sequence>
<organism evidence="9 10">
    <name type="scientific">Rubus argutus</name>
    <name type="common">Southern blackberry</name>
    <dbReference type="NCBI Taxonomy" id="59490"/>
    <lineage>
        <taxon>Eukaryota</taxon>
        <taxon>Viridiplantae</taxon>
        <taxon>Streptophyta</taxon>
        <taxon>Embryophyta</taxon>
        <taxon>Tracheophyta</taxon>
        <taxon>Spermatophyta</taxon>
        <taxon>Magnoliopsida</taxon>
        <taxon>eudicotyledons</taxon>
        <taxon>Gunneridae</taxon>
        <taxon>Pentapetalae</taxon>
        <taxon>rosids</taxon>
        <taxon>fabids</taxon>
        <taxon>Rosales</taxon>
        <taxon>Rosaceae</taxon>
        <taxon>Rosoideae</taxon>
        <taxon>Rosoideae incertae sedis</taxon>
        <taxon>Rubus</taxon>
    </lineage>
</organism>